<dbReference type="GO" id="GO:0005504">
    <property type="term" value="F:fatty acid binding"/>
    <property type="evidence" value="ECO:0007669"/>
    <property type="project" value="TreeGrafter"/>
</dbReference>
<protein>
    <recommendedName>
        <fullName evidence="1">Acyl-CoA oxidase C-alpha1 domain-containing protein</fullName>
    </recommendedName>
</protein>
<dbReference type="InterPro" id="IPR012258">
    <property type="entry name" value="Acyl-CoA_oxidase"/>
</dbReference>
<accession>A0A846Y4B3</accession>
<dbReference type="RefSeq" id="WP_157102935.1">
    <property type="nucleotide sequence ID" value="NZ_JAAXOP010000007.1"/>
</dbReference>
<evidence type="ECO:0000313" key="2">
    <source>
        <dbReference type="EMBL" id="NKY51509.1"/>
    </source>
</evidence>
<dbReference type="InterPro" id="IPR046373">
    <property type="entry name" value="Acyl-CoA_Oxase/DH_mid-dom_sf"/>
</dbReference>
<dbReference type="GO" id="GO:0003997">
    <property type="term" value="F:acyl-CoA oxidase activity"/>
    <property type="evidence" value="ECO:0007669"/>
    <property type="project" value="InterPro"/>
</dbReference>
<dbReference type="PANTHER" id="PTHR10909:SF382">
    <property type="entry name" value="ACYL-COENZYME A OXIDASE"/>
    <property type="match status" value="1"/>
</dbReference>
<proteinExistence type="predicted"/>
<name>A0A846Y4B3_9NOCA</name>
<comment type="caution">
    <text evidence="2">The sequence shown here is derived from an EMBL/GenBank/DDBJ whole genome shotgun (WGS) entry which is preliminary data.</text>
</comment>
<dbReference type="Proteomes" id="UP000565711">
    <property type="component" value="Unassembled WGS sequence"/>
</dbReference>
<evidence type="ECO:0000313" key="3">
    <source>
        <dbReference type="Proteomes" id="UP000565711"/>
    </source>
</evidence>
<dbReference type="InterPro" id="IPR009100">
    <property type="entry name" value="AcylCoA_DH/oxidase_NM_dom_sf"/>
</dbReference>
<keyword evidence="3" id="KW-1185">Reference proteome</keyword>
<dbReference type="Gene3D" id="2.40.110.10">
    <property type="entry name" value="Butyryl-CoA Dehydrogenase, subunit A, domain 2"/>
    <property type="match status" value="1"/>
</dbReference>
<dbReference type="InterPro" id="IPR055060">
    <property type="entry name" value="ACOX_C_alpha1"/>
</dbReference>
<dbReference type="Gene3D" id="1.20.140.10">
    <property type="entry name" value="Butyryl-CoA Dehydrogenase, subunit A, domain 3"/>
    <property type="match status" value="1"/>
</dbReference>
<feature type="domain" description="Acyl-CoA oxidase C-alpha1" evidence="1">
    <location>
        <begin position="321"/>
        <end position="437"/>
    </location>
</feature>
<dbReference type="PANTHER" id="PTHR10909">
    <property type="entry name" value="ELECTRON TRANSPORT OXIDOREDUCTASE"/>
    <property type="match status" value="1"/>
</dbReference>
<gene>
    <name evidence="2" type="ORF">HGA08_14890</name>
</gene>
<dbReference type="GO" id="GO:0055088">
    <property type="term" value="P:lipid homeostasis"/>
    <property type="evidence" value="ECO:0007669"/>
    <property type="project" value="TreeGrafter"/>
</dbReference>
<dbReference type="GO" id="GO:0033540">
    <property type="term" value="P:fatty acid beta-oxidation using acyl-CoA oxidase"/>
    <property type="evidence" value="ECO:0007669"/>
    <property type="project" value="TreeGrafter"/>
</dbReference>
<dbReference type="GO" id="GO:0071949">
    <property type="term" value="F:FAD binding"/>
    <property type="evidence" value="ECO:0007669"/>
    <property type="project" value="InterPro"/>
</dbReference>
<dbReference type="SUPFAM" id="SSF56645">
    <property type="entry name" value="Acyl-CoA dehydrogenase NM domain-like"/>
    <property type="match status" value="1"/>
</dbReference>
<organism evidence="2 3">
    <name type="scientific">Nocardia vermiculata</name>
    <dbReference type="NCBI Taxonomy" id="257274"/>
    <lineage>
        <taxon>Bacteria</taxon>
        <taxon>Bacillati</taxon>
        <taxon>Actinomycetota</taxon>
        <taxon>Actinomycetes</taxon>
        <taxon>Mycobacteriales</taxon>
        <taxon>Nocardiaceae</taxon>
        <taxon>Nocardia</taxon>
    </lineage>
</organism>
<reference evidence="2 3" key="1">
    <citation type="submission" date="2020-04" db="EMBL/GenBank/DDBJ databases">
        <title>MicrobeNet Type strains.</title>
        <authorList>
            <person name="Nicholson A.C."/>
        </authorList>
    </citation>
    <scope>NUCLEOTIDE SEQUENCE [LARGE SCALE GENOMIC DNA]</scope>
    <source>
        <strain evidence="2 3">JCM 12354</strain>
    </source>
</reference>
<dbReference type="SUPFAM" id="SSF47203">
    <property type="entry name" value="Acyl-CoA dehydrogenase C-terminal domain-like"/>
    <property type="match status" value="1"/>
</dbReference>
<dbReference type="InterPro" id="IPR036250">
    <property type="entry name" value="AcylCo_DH-like_C"/>
</dbReference>
<dbReference type="EMBL" id="JAAXOP010000007">
    <property type="protein sequence ID" value="NKY51509.1"/>
    <property type="molecule type" value="Genomic_DNA"/>
</dbReference>
<dbReference type="Pfam" id="PF22924">
    <property type="entry name" value="ACOX_C_alpha1"/>
    <property type="match status" value="1"/>
</dbReference>
<evidence type="ECO:0000259" key="1">
    <source>
        <dbReference type="Pfam" id="PF22924"/>
    </source>
</evidence>
<sequence length="604" mass="65479">MTITENSSNVPPRTVCKPLPRDADRGVEVRDALRQVVFGDQLSLHRRVRDLITGLPGRPGSSLTALEKAETAPGLLRAAIRGLGVGASEVSADTQLRGALCDWSQIAAPQLLLILTGHFDLALGAIRHLGNGSPYQERCLSDLEDASVLGVLMLTELGGTNGANQQTTATYDPETDGFWLTSPRITAVKFMPNVASERMPKTVVVTARLIVGAADEGVLPFLLRLRTATGLAEGVELAALPDTDAPMDHATIRFRRAWVPRDALLGGDWARLDAQGRFECDLPVRRRWHRAIGVLDNGRLDLANAAIASARAALVGLHNYAGQRRPSQTVMIDRDSVQQDLVDGVAATVAVGALGRMIRDMRTKPESADDPSQVLWSMLAKPLLSDTAAAVLTTCRRRAAAQGALKINHFTDWIHNIEAIITAEGENRIMAVTAGRSTAVTTLRLPDTPADLPWYVRMLIERERRLAREVATGVSDPASDALGPESAAVELATATGERLAATALIIESRNAADPRASELIESIAAAYALDRIKCRAPWFLAERKIADVAGDLRRYRRVVLDHLPLILDAFEIRGLGGPVFSGDYVGSWQEYTRWHDDTFQDAPV</sequence>
<dbReference type="AlphaFoldDB" id="A0A846Y4B3"/>